<dbReference type="Proteomes" id="UP000315689">
    <property type="component" value="Unassembled WGS sequence"/>
</dbReference>
<dbReference type="InterPro" id="IPR001046">
    <property type="entry name" value="NRAMP_fam"/>
</dbReference>
<comment type="caution">
    <text evidence="7">The sequence shown here is derived from an EMBL/GenBank/DDBJ whole genome shotgun (WGS) entry which is preliminary data.</text>
</comment>
<proteinExistence type="predicted"/>
<evidence type="ECO:0000256" key="5">
    <source>
        <dbReference type="ARBA" id="ARBA00023136"/>
    </source>
</evidence>
<keyword evidence="5 6" id="KW-0472">Membrane</keyword>
<evidence type="ECO:0000256" key="1">
    <source>
        <dbReference type="ARBA" id="ARBA00004141"/>
    </source>
</evidence>
<evidence type="ECO:0000256" key="4">
    <source>
        <dbReference type="ARBA" id="ARBA00022989"/>
    </source>
</evidence>
<sequence>MIIGKKYMLSSKNKTSKNKIEKTAQPFLVKDIEKVIKYSLSFRLFHLSSAYKKRRSIRDFFRLAKSGTITGAADNDPAGIVTYTQVGAATGFSQLWLMLLSLPMLSVVEEMSARVGVVTKQGLNSVIRKNYGLKLALAVAMMVAVANILTIGADLAAISEVFEIMSGAPSALFVAAITFLIAYFLIRKNYKIISRYLFLITPIFLLYVASGILANPEWGEILRATITPTFSNDFNYWMLAVGLLGTTISPYLIFWQTTEEIEEHRGIRDLKKEAAGVWLGMTFAHLIFYFIIISSAAVFFGKGVVVETAGQAAIALEPAVGSWAMLFFGLGIIGSGILAVPVLAATAGYVIKDAMHWHGNLELKQSHARSFYAVIVSSLLVGLTIALSNINPVKALVYSQVLNGFLMPFLLVALLAVCNSRKILGKFVNNVWSNLVGIAAVVVLVVFDIILVFQYF</sequence>
<organism evidence="7 8">
    <name type="scientific">Candidatus Berkelbacteria bacterium Licking1014_7</name>
    <dbReference type="NCBI Taxonomy" id="2017147"/>
    <lineage>
        <taxon>Bacteria</taxon>
        <taxon>Candidatus Berkelbacteria</taxon>
    </lineage>
</organism>
<dbReference type="GO" id="GO:0005886">
    <property type="term" value="C:plasma membrane"/>
    <property type="evidence" value="ECO:0007669"/>
    <property type="project" value="TreeGrafter"/>
</dbReference>
<feature type="transmembrane region" description="Helical" evidence="6">
    <location>
        <begin position="164"/>
        <end position="184"/>
    </location>
</feature>
<feature type="transmembrane region" description="Helical" evidence="6">
    <location>
        <begin position="431"/>
        <end position="453"/>
    </location>
</feature>
<keyword evidence="2" id="KW-0813">Transport</keyword>
<feature type="transmembrane region" description="Helical" evidence="6">
    <location>
        <begin position="196"/>
        <end position="214"/>
    </location>
</feature>
<reference evidence="7 8" key="1">
    <citation type="submission" date="2017-07" db="EMBL/GenBank/DDBJ databases">
        <title>Mechanisms for carbon and nitrogen cycling indicate functional differentiation within the Candidate Phyla Radiation.</title>
        <authorList>
            <person name="Danczak R.E."/>
            <person name="Johnston M.D."/>
            <person name="Kenah C."/>
            <person name="Slattery M."/>
            <person name="Wrighton K.C."/>
            <person name="Wilkins M.J."/>
        </authorList>
    </citation>
    <scope>NUCLEOTIDE SEQUENCE [LARGE SCALE GENOMIC DNA]</scope>
    <source>
        <strain evidence="7">Licking1014_7</strain>
    </source>
</reference>
<evidence type="ECO:0000313" key="7">
    <source>
        <dbReference type="EMBL" id="TSC93470.1"/>
    </source>
</evidence>
<keyword evidence="3 6" id="KW-0812">Transmembrane</keyword>
<keyword evidence="4 6" id="KW-1133">Transmembrane helix</keyword>
<evidence type="ECO:0000256" key="3">
    <source>
        <dbReference type="ARBA" id="ARBA00022692"/>
    </source>
</evidence>
<accession>A0A554LKS4</accession>
<dbReference type="GO" id="GO:0005384">
    <property type="term" value="F:manganese ion transmembrane transporter activity"/>
    <property type="evidence" value="ECO:0007669"/>
    <property type="project" value="TreeGrafter"/>
</dbReference>
<feature type="transmembrane region" description="Helical" evidence="6">
    <location>
        <begin position="396"/>
        <end position="419"/>
    </location>
</feature>
<dbReference type="GO" id="GO:0015086">
    <property type="term" value="F:cadmium ion transmembrane transporter activity"/>
    <property type="evidence" value="ECO:0007669"/>
    <property type="project" value="TreeGrafter"/>
</dbReference>
<protein>
    <submittedName>
        <fullName evidence="7">Mn transporter</fullName>
    </submittedName>
</protein>
<dbReference type="Pfam" id="PF01566">
    <property type="entry name" value="Nramp"/>
    <property type="match status" value="1"/>
</dbReference>
<feature type="transmembrane region" description="Helical" evidence="6">
    <location>
        <begin position="371"/>
        <end position="390"/>
    </location>
</feature>
<feature type="transmembrane region" description="Helical" evidence="6">
    <location>
        <begin position="234"/>
        <end position="254"/>
    </location>
</feature>
<comment type="subcellular location">
    <subcellularLocation>
        <location evidence="1">Membrane</location>
        <topology evidence="1">Multi-pass membrane protein</topology>
    </subcellularLocation>
</comment>
<dbReference type="PANTHER" id="PTHR11706">
    <property type="entry name" value="SOLUTE CARRIER PROTEIN FAMILY 11 MEMBER"/>
    <property type="match status" value="1"/>
</dbReference>
<name>A0A554LKS4_9BACT</name>
<feature type="transmembrane region" description="Helical" evidence="6">
    <location>
        <begin position="275"/>
        <end position="300"/>
    </location>
</feature>
<dbReference type="PANTHER" id="PTHR11706:SF33">
    <property type="entry name" value="NATURAL RESISTANCE-ASSOCIATED MACROPHAGE PROTEIN 2"/>
    <property type="match status" value="1"/>
</dbReference>
<evidence type="ECO:0000256" key="2">
    <source>
        <dbReference type="ARBA" id="ARBA00022448"/>
    </source>
</evidence>
<dbReference type="AlphaFoldDB" id="A0A554LKS4"/>
<evidence type="ECO:0000256" key="6">
    <source>
        <dbReference type="SAM" id="Phobius"/>
    </source>
</evidence>
<dbReference type="GO" id="GO:0034755">
    <property type="term" value="P:iron ion transmembrane transport"/>
    <property type="evidence" value="ECO:0007669"/>
    <property type="project" value="TreeGrafter"/>
</dbReference>
<dbReference type="EMBL" id="VMGK01000001">
    <property type="protein sequence ID" value="TSC93470.1"/>
    <property type="molecule type" value="Genomic_DNA"/>
</dbReference>
<gene>
    <name evidence="7" type="ORF">CEN89_7</name>
</gene>
<feature type="transmembrane region" description="Helical" evidence="6">
    <location>
        <begin position="135"/>
        <end position="158"/>
    </location>
</feature>
<feature type="transmembrane region" description="Helical" evidence="6">
    <location>
        <begin position="320"/>
        <end position="351"/>
    </location>
</feature>
<evidence type="ECO:0000313" key="8">
    <source>
        <dbReference type="Proteomes" id="UP000315689"/>
    </source>
</evidence>